<keyword evidence="3" id="KW-1185">Reference proteome</keyword>
<name>A0A167W2Y1_9HYPO</name>
<evidence type="ECO:0000256" key="1">
    <source>
        <dbReference type="SAM" id="MobiDB-lite"/>
    </source>
</evidence>
<evidence type="ECO:0000313" key="3">
    <source>
        <dbReference type="Proteomes" id="UP000076874"/>
    </source>
</evidence>
<comment type="caution">
    <text evidence="2">The sequence shown here is derived from an EMBL/GenBank/DDBJ whole genome shotgun (WGS) entry which is preliminary data.</text>
</comment>
<evidence type="ECO:0000313" key="2">
    <source>
        <dbReference type="EMBL" id="OAA63271.1"/>
    </source>
</evidence>
<organism evidence="2 3">
    <name type="scientific">Niveomyces insectorum RCEF 264</name>
    <dbReference type="NCBI Taxonomy" id="1081102"/>
    <lineage>
        <taxon>Eukaryota</taxon>
        <taxon>Fungi</taxon>
        <taxon>Dikarya</taxon>
        <taxon>Ascomycota</taxon>
        <taxon>Pezizomycotina</taxon>
        <taxon>Sordariomycetes</taxon>
        <taxon>Hypocreomycetidae</taxon>
        <taxon>Hypocreales</taxon>
        <taxon>Cordycipitaceae</taxon>
        <taxon>Niveomyces</taxon>
    </lineage>
</organism>
<gene>
    <name evidence="2" type="ORF">SPI_03434</name>
</gene>
<feature type="region of interest" description="Disordered" evidence="1">
    <location>
        <begin position="86"/>
        <end position="106"/>
    </location>
</feature>
<dbReference type="AlphaFoldDB" id="A0A167W2Y1"/>
<proteinExistence type="predicted"/>
<reference evidence="2 3" key="1">
    <citation type="journal article" date="2016" name="Genome Biol. Evol.">
        <title>Divergent and convergent evolution of fungal pathogenicity.</title>
        <authorList>
            <person name="Shang Y."/>
            <person name="Xiao G."/>
            <person name="Zheng P."/>
            <person name="Cen K."/>
            <person name="Zhan S."/>
            <person name="Wang C."/>
        </authorList>
    </citation>
    <scope>NUCLEOTIDE SEQUENCE [LARGE SCALE GENOMIC DNA]</scope>
    <source>
        <strain evidence="2 3">RCEF 264</strain>
    </source>
</reference>
<dbReference type="Proteomes" id="UP000076874">
    <property type="component" value="Unassembled WGS sequence"/>
</dbReference>
<sequence length="149" mass="17289">MSDFFDTANVDIYAVTDTDTDNASLPDHRRWVWYCKLRSCPDYYKSWISKTNFLLHLAETSVHRDDPSTKTRKGRQDLAEAWKEETTFDLSEPKKRSPEEVEKTTQALHLTGDAAAWRDFFGQDTERMKGFGEWLARGGGNRRQGMCGW</sequence>
<protein>
    <submittedName>
        <fullName evidence="2">Uncharacterized protein</fullName>
    </submittedName>
</protein>
<feature type="compositionally biased region" description="Basic and acidic residues" evidence="1">
    <location>
        <begin position="86"/>
        <end position="103"/>
    </location>
</feature>
<dbReference type="EMBL" id="AZHD01000005">
    <property type="protein sequence ID" value="OAA63271.1"/>
    <property type="molecule type" value="Genomic_DNA"/>
</dbReference>
<accession>A0A167W2Y1</accession>
<dbReference type="OrthoDB" id="4936034at2759"/>